<accession>A0AAD9TLQ3</accession>
<reference evidence="2" key="1">
    <citation type="journal article" date="2023" name="Plant J.">
        <title>Genome sequences and population genomics provide insights into the demographic history, inbreeding, and mutation load of two 'living fossil' tree species of Dipteronia.</title>
        <authorList>
            <person name="Feng Y."/>
            <person name="Comes H.P."/>
            <person name="Chen J."/>
            <person name="Zhu S."/>
            <person name="Lu R."/>
            <person name="Zhang X."/>
            <person name="Li P."/>
            <person name="Qiu J."/>
            <person name="Olsen K.M."/>
            <person name="Qiu Y."/>
        </authorList>
    </citation>
    <scope>NUCLEOTIDE SEQUENCE</scope>
    <source>
        <strain evidence="2">KIB01</strain>
    </source>
</reference>
<protein>
    <recommendedName>
        <fullName evidence="4">Reverse transcriptase</fullName>
    </recommendedName>
</protein>
<dbReference type="EMBL" id="JANJYI010000008">
    <property type="protein sequence ID" value="KAK2638106.1"/>
    <property type="molecule type" value="Genomic_DNA"/>
</dbReference>
<gene>
    <name evidence="2" type="ORF">Ddye_025901</name>
</gene>
<evidence type="ECO:0000313" key="3">
    <source>
        <dbReference type="Proteomes" id="UP001280121"/>
    </source>
</evidence>
<feature type="region of interest" description="Disordered" evidence="1">
    <location>
        <begin position="15"/>
        <end position="35"/>
    </location>
</feature>
<evidence type="ECO:0000256" key="1">
    <source>
        <dbReference type="SAM" id="MobiDB-lite"/>
    </source>
</evidence>
<dbReference type="AlphaFoldDB" id="A0AAD9TLQ3"/>
<proteinExistence type="predicted"/>
<organism evidence="2 3">
    <name type="scientific">Dipteronia dyeriana</name>
    <dbReference type="NCBI Taxonomy" id="168575"/>
    <lineage>
        <taxon>Eukaryota</taxon>
        <taxon>Viridiplantae</taxon>
        <taxon>Streptophyta</taxon>
        <taxon>Embryophyta</taxon>
        <taxon>Tracheophyta</taxon>
        <taxon>Spermatophyta</taxon>
        <taxon>Magnoliopsida</taxon>
        <taxon>eudicotyledons</taxon>
        <taxon>Gunneridae</taxon>
        <taxon>Pentapetalae</taxon>
        <taxon>rosids</taxon>
        <taxon>malvids</taxon>
        <taxon>Sapindales</taxon>
        <taxon>Sapindaceae</taxon>
        <taxon>Hippocastanoideae</taxon>
        <taxon>Acereae</taxon>
        <taxon>Dipteronia</taxon>
    </lineage>
</organism>
<keyword evidence="3" id="KW-1185">Reference proteome</keyword>
<sequence>MLGLAEDPMSFEASLFSSPESSSTTAPTSGEGTVSSNYLLKTPQASVQSFLLTSTPLKSGGFVSIQIDPVAYQSRLELCKNSLIGRVALSSGERHWKLVDLKTKLARGIRVPLRLDKGTIDGDFGHDARVLVDVDMSVMYWYTFIYTRTYASVCRELWRSLREMVGSFSFFWFLVGDFNTVLGAHKCLGSRSPDKGSCKDFKSMIEDCNLIALPYRFSDHNSLWIWLAESQTVIKDHIVRFYLYLFSSDSAQNDEDLSTVDDIVPSLVSQEANSCLVVIPSTDVIHDMVFAMNALSAPRPDGFSSRFFQRCWENVGKDVILTVQDFFQSGVVGPGLNSNFIVLLPKMRDSITVDQFRSIMLGNFLRFLPISWLTDKILFKFSKWKGKSLFLAGQATLIRSVNTSSIVHSFMVYKWLFSLTKMVTKKIRNFLWTVSCKESKLVRVAWNRCCRPYALKGLGLKDLALLNDS</sequence>
<comment type="caution">
    <text evidence="2">The sequence shown here is derived from an EMBL/GenBank/DDBJ whole genome shotgun (WGS) entry which is preliminary data.</text>
</comment>
<evidence type="ECO:0000313" key="2">
    <source>
        <dbReference type="EMBL" id="KAK2638106.1"/>
    </source>
</evidence>
<feature type="compositionally biased region" description="Low complexity" evidence="1">
    <location>
        <begin position="15"/>
        <end position="33"/>
    </location>
</feature>
<dbReference type="Proteomes" id="UP001280121">
    <property type="component" value="Unassembled WGS sequence"/>
</dbReference>
<evidence type="ECO:0008006" key="4">
    <source>
        <dbReference type="Google" id="ProtNLM"/>
    </source>
</evidence>
<name>A0AAD9TLQ3_9ROSI</name>